<dbReference type="EMBL" id="CABVIE010000007">
    <property type="protein sequence ID" value="VVO97812.1"/>
    <property type="molecule type" value="Genomic_DNA"/>
</dbReference>
<dbReference type="GO" id="GO:0004869">
    <property type="term" value="F:cysteine-type endopeptidase inhibitor activity"/>
    <property type="evidence" value="ECO:0007669"/>
    <property type="project" value="UniProtKB-KW"/>
</dbReference>
<reference evidence="4 5" key="1">
    <citation type="submission" date="2019-09" db="EMBL/GenBank/DDBJ databases">
        <authorList>
            <person name="Chandra G."/>
            <person name="Truman W A."/>
        </authorList>
    </citation>
    <scope>NUCLEOTIDE SEQUENCE [LARGE SCALE GENOMIC DNA]</scope>
    <source>
        <strain evidence="4">PS900</strain>
    </source>
</reference>
<name>A0A8H2RQM3_PSEFL</name>
<dbReference type="PANTHER" id="PTHR36530:SF1">
    <property type="entry name" value="AMOEBIASIN-1"/>
    <property type="match status" value="1"/>
</dbReference>
<evidence type="ECO:0000256" key="2">
    <source>
        <dbReference type="ARBA" id="ARBA00022704"/>
    </source>
</evidence>
<dbReference type="InterPro" id="IPR036331">
    <property type="entry name" value="Chagasin-like_sf"/>
</dbReference>
<dbReference type="Proteomes" id="UP000325723">
    <property type="component" value="Unassembled WGS sequence"/>
</dbReference>
<dbReference type="Gene3D" id="2.60.40.2020">
    <property type="match status" value="1"/>
</dbReference>
<dbReference type="InterPro" id="IPR018990">
    <property type="entry name" value="Prot_inh_I42_chagasin"/>
</dbReference>
<organism evidence="4 5">
    <name type="scientific">Pseudomonas fluorescens</name>
    <dbReference type="NCBI Taxonomy" id="294"/>
    <lineage>
        <taxon>Bacteria</taxon>
        <taxon>Pseudomonadati</taxon>
        <taxon>Pseudomonadota</taxon>
        <taxon>Gammaproteobacteria</taxon>
        <taxon>Pseudomonadales</taxon>
        <taxon>Pseudomonadaceae</taxon>
        <taxon>Pseudomonas</taxon>
    </lineage>
</organism>
<dbReference type="InterPro" id="IPR052781">
    <property type="entry name" value="Cys_protease_inhibitor_I42"/>
</dbReference>
<dbReference type="SUPFAM" id="SSF141066">
    <property type="entry name" value="ICP-like"/>
    <property type="match status" value="1"/>
</dbReference>
<evidence type="ECO:0000256" key="1">
    <source>
        <dbReference type="ARBA" id="ARBA00022690"/>
    </source>
</evidence>
<dbReference type="Pfam" id="PF09394">
    <property type="entry name" value="Inhibitor_I42"/>
    <property type="match status" value="1"/>
</dbReference>
<dbReference type="PANTHER" id="PTHR36530">
    <property type="entry name" value="INHIBITOR OF CYSTEINE PEPTIDASE"/>
    <property type="match status" value="1"/>
</dbReference>
<comment type="caution">
    <text evidence="4">The sequence shown here is derived from an EMBL/GenBank/DDBJ whole genome shotgun (WGS) entry which is preliminary data.</text>
</comment>
<protein>
    <recommendedName>
        <fullName evidence="3">Proteinase inhibitor I42 chagasin domain-containing protein</fullName>
    </recommendedName>
</protein>
<feature type="domain" description="Proteinase inhibitor I42 chagasin" evidence="3">
    <location>
        <begin position="86"/>
        <end position="175"/>
    </location>
</feature>
<evidence type="ECO:0000313" key="4">
    <source>
        <dbReference type="EMBL" id="VVO97812.1"/>
    </source>
</evidence>
<keyword evidence="2" id="KW-0789">Thiol protease inhibitor</keyword>
<evidence type="ECO:0000259" key="3">
    <source>
        <dbReference type="Pfam" id="PF09394"/>
    </source>
</evidence>
<sequence length="178" mass="18883">MPESTTVPVCELAREGVSPDTTVQADCHTLSHLKLCSPFVVNAGALEPMSPIRLLVPLALVLLAGCAMQPAHNVTVERQSECPVQLSNGQNLILTLPSNPTTGYRWAIQDSAGGVLHALGPEVYRNPEDAGIVGAAGVSTWRFQAFANGTGRLRLTSQQPWAPEVLPVDSFDCAISVN</sequence>
<evidence type="ECO:0000313" key="5">
    <source>
        <dbReference type="Proteomes" id="UP000325723"/>
    </source>
</evidence>
<proteinExistence type="predicted"/>
<gene>
    <name evidence="4" type="ORF">PS900_02681</name>
</gene>
<dbReference type="AlphaFoldDB" id="A0A8H2RQM3"/>
<keyword evidence="1" id="KW-0646">Protease inhibitor</keyword>
<accession>A0A8H2RQM3</accession>